<feature type="non-terminal residue" evidence="2">
    <location>
        <position position="1"/>
    </location>
</feature>
<evidence type="ECO:0000313" key="3">
    <source>
        <dbReference type="Proteomes" id="UP001341840"/>
    </source>
</evidence>
<name>A0ABU6YXD1_9FABA</name>
<protein>
    <submittedName>
        <fullName evidence="2">Uncharacterized protein</fullName>
    </submittedName>
</protein>
<proteinExistence type="predicted"/>
<dbReference type="EMBL" id="JASCZI010245480">
    <property type="protein sequence ID" value="MED6214650.1"/>
    <property type="molecule type" value="Genomic_DNA"/>
</dbReference>
<accession>A0ABU6YXD1</accession>
<reference evidence="2 3" key="1">
    <citation type="journal article" date="2023" name="Plants (Basel)">
        <title>Bridging the Gap: Combining Genomics and Transcriptomics Approaches to Understand Stylosanthes scabra, an Orphan Legume from the Brazilian Caatinga.</title>
        <authorList>
            <person name="Ferreira-Neto J.R.C."/>
            <person name="da Silva M.D."/>
            <person name="Binneck E."/>
            <person name="de Melo N.F."/>
            <person name="da Silva R.H."/>
            <person name="de Melo A.L.T.M."/>
            <person name="Pandolfi V."/>
            <person name="Bustamante F.O."/>
            <person name="Brasileiro-Vidal A.C."/>
            <person name="Benko-Iseppon A.M."/>
        </authorList>
    </citation>
    <scope>NUCLEOTIDE SEQUENCE [LARGE SCALE GENOMIC DNA]</scope>
    <source>
        <tissue evidence="2">Leaves</tissue>
    </source>
</reference>
<gene>
    <name evidence="2" type="ORF">PIB30_105293</name>
</gene>
<feature type="region of interest" description="Disordered" evidence="1">
    <location>
        <begin position="30"/>
        <end position="72"/>
    </location>
</feature>
<evidence type="ECO:0000313" key="2">
    <source>
        <dbReference type="EMBL" id="MED6214650.1"/>
    </source>
</evidence>
<organism evidence="2 3">
    <name type="scientific">Stylosanthes scabra</name>
    <dbReference type="NCBI Taxonomy" id="79078"/>
    <lineage>
        <taxon>Eukaryota</taxon>
        <taxon>Viridiplantae</taxon>
        <taxon>Streptophyta</taxon>
        <taxon>Embryophyta</taxon>
        <taxon>Tracheophyta</taxon>
        <taxon>Spermatophyta</taxon>
        <taxon>Magnoliopsida</taxon>
        <taxon>eudicotyledons</taxon>
        <taxon>Gunneridae</taxon>
        <taxon>Pentapetalae</taxon>
        <taxon>rosids</taxon>
        <taxon>fabids</taxon>
        <taxon>Fabales</taxon>
        <taxon>Fabaceae</taxon>
        <taxon>Papilionoideae</taxon>
        <taxon>50 kb inversion clade</taxon>
        <taxon>dalbergioids sensu lato</taxon>
        <taxon>Dalbergieae</taxon>
        <taxon>Pterocarpus clade</taxon>
        <taxon>Stylosanthes</taxon>
    </lineage>
</organism>
<sequence length="72" mass="7756">HTTYKSVNPKPTKTYLALKLQFSAMENSDGTAAGSVGRTMGKTPSSTFPTWRQCNVGEAGSPVGLRNDVRRP</sequence>
<comment type="caution">
    <text evidence="2">The sequence shown here is derived from an EMBL/GenBank/DDBJ whole genome shotgun (WGS) entry which is preliminary data.</text>
</comment>
<feature type="compositionally biased region" description="Polar residues" evidence="1">
    <location>
        <begin position="42"/>
        <end position="53"/>
    </location>
</feature>
<evidence type="ECO:0000256" key="1">
    <source>
        <dbReference type="SAM" id="MobiDB-lite"/>
    </source>
</evidence>
<dbReference type="Proteomes" id="UP001341840">
    <property type="component" value="Unassembled WGS sequence"/>
</dbReference>
<keyword evidence="3" id="KW-1185">Reference proteome</keyword>